<dbReference type="InterPro" id="IPR013538">
    <property type="entry name" value="ASHA1/2-like_C"/>
</dbReference>
<dbReference type="Proteomes" id="UP000572680">
    <property type="component" value="Unassembled WGS sequence"/>
</dbReference>
<dbReference type="AlphaFoldDB" id="A0A7W3LV63"/>
<organism evidence="3 4">
    <name type="scientific">Actinomadura namibiensis</name>
    <dbReference type="NCBI Taxonomy" id="182080"/>
    <lineage>
        <taxon>Bacteria</taxon>
        <taxon>Bacillati</taxon>
        <taxon>Actinomycetota</taxon>
        <taxon>Actinomycetes</taxon>
        <taxon>Streptosporangiales</taxon>
        <taxon>Thermomonosporaceae</taxon>
        <taxon>Actinomadura</taxon>
    </lineage>
</organism>
<dbReference type="InterPro" id="IPR023393">
    <property type="entry name" value="START-like_dom_sf"/>
</dbReference>
<comment type="similarity">
    <text evidence="1">Belongs to the AHA1 family.</text>
</comment>
<reference evidence="3 4" key="1">
    <citation type="submission" date="2020-08" db="EMBL/GenBank/DDBJ databases">
        <title>Genomic Encyclopedia of Type Strains, Phase IV (KMG-IV): sequencing the most valuable type-strain genomes for metagenomic binning, comparative biology and taxonomic classification.</title>
        <authorList>
            <person name="Goeker M."/>
        </authorList>
    </citation>
    <scope>NUCLEOTIDE SEQUENCE [LARGE SCALE GENOMIC DNA]</scope>
    <source>
        <strain evidence="3 4">DSM 44197</strain>
    </source>
</reference>
<accession>A0A7W3LV63</accession>
<dbReference type="CDD" id="cd07814">
    <property type="entry name" value="SRPBCC_CalC_Aha1-like"/>
    <property type="match status" value="2"/>
</dbReference>
<dbReference type="Gene3D" id="3.30.530.20">
    <property type="match status" value="2"/>
</dbReference>
<dbReference type="SUPFAM" id="SSF55961">
    <property type="entry name" value="Bet v1-like"/>
    <property type="match status" value="2"/>
</dbReference>
<evidence type="ECO:0000313" key="3">
    <source>
        <dbReference type="EMBL" id="MBA8954817.1"/>
    </source>
</evidence>
<dbReference type="Pfam" id="PF08327">
    <property type="entry name" value="AHSA1"/>
    <property type="match status" value="2"/>
</dbReference>
<feature type="domain" description="Activator of Hsp90 ATPase homologue 1/2-like C-terminal" evidence="2">
    <location>
        <begin position="12"/>
        <end position="135"/>
    </location>
</feature>
<comment type="caution">
    <text evidence="3">The sequence shown here is derived from an EMBL/GenBank/DDBJ whole genome shotgun (WGS) entry which is preliminary data.</text>
</comment>
<feature type="domain" description="Activator of Hsp90 ATPase homologue 1/2-like C-terminal" evidence="2">
    <location>
        <begin position="157"/>
        <end position="267"/>
    </location>
</feature>
<evidence type="ECO:0000313" key="4">
    <source>
        <dbReference type="Proteomes" id="UP000572680"/>
    </source>
</evidence>
<gene>
    <name evidence="3" type="ORF">HNR61_006474</name>
</gene>
<keyword evidence="4" id="KW-1185">Reference proteome</keyword>
<evidence type="ECO:0000256" key="1">
    <source>
        <dbReference type="ARBA" id="ARBA00006817"/>
    </source>
</evidence>
<evidence type="ECO:0000259" key="2">
    <source>
        <dbReference type="Pfam" id="PF08327"/>
    </source>
</evidence>
<sequence>MSDPMKLSLRVKAPLKNVHHALTDPAELRVWLAEHAEADLPDRFGFWGRHTPEGDRPRQRLLHADEHVLRFVWRLDDEDTTVELALEEEAPGATIVRYTQTNVPGWQAAVTEENNRALMHTFWALALANLADHLEGRPLTGFCDFTSPEMRNQVHIDAPPQAVYDSLMKPEEFRRWFGANVDIEPRVGGRFAMGGFDLDPHPATIVDLEPGRRCSLRWADDMTSSWELEGSDGGTRLTFVQSGFDEGNPSYGAWMGWLSGVAELRRYHEIPDWRPLWLEVHLEGVPEGMLSYE</sequence>
<name>A0A7W3LV63_ACTNM</name>
<dbReference type="RefSeq" id="WP_182846860.1">
    <property type="nucleotide sequence ID" value="NZ_BAAALP010000052.1"/>
</dbReference>
<dbReference type="EMBL" id="JACJIA010000010">
    <property type="protein sequence ID" value="MBA8954817.1"/>
    <property type="molecule type" value="Genomic_DNA"/>
</dbReference>
<proteinExistence type="inferred from homology"/>
<protein>
    <submittedName>
        <fullName evidence="3">Uncharacterized protein YndB with AHSA1/START domain</fullName>
    </submittedName>
</protein>